<feature type="non-terminal residue" evidence="1">
    <location>
        <position position="1"/>
    </location>
</feature>
<protein>
    <submittedName>
        <fullName evidence="1">Uncharacterized protein</fullName>
    </submittedName>
</protein>
<name>A0ACB8B0W9_9AGAM</name>
<organism evidence="1 2">
    <name type="scientific">Leucogyrophana mollusca</name>
    <dbReference type="NCBI Taxonomy" id="85980"/>
    <lineage>
        <taxon>Eukaryota</taxon>
        <taxon>Fungi</taxon>
        <taxon>Dikarya</taxon>
        <taxon>Basidiomycota</taxon>
        <taxon>Agaricomycotina</taxon>
        <taxon>Agaricomycetes</taxon>
        <taxon>Agaricomycetidae</taxon>
        <taxon>Boletales</taxon>
        <taxon>Boletales incertae sedis</taxon>
        <taxon>Leucogyrophana</taxon>
    </lineage>
</organism>
<evidence type="ECO:0000313" key="2">
    <source>
        <dbReference type="Proteomes" id="UP000790709"/>
    </source>
</evidence>
<keyword evidence="2" id="KW-1185">Reference proteome</keyword>
<gene>
    <name evidence="1" type="ORF">BV22DRAFT_1041730</name>
</gene>
<accession>A0ACB8B0W9</accession>
<evidence type="ECO:0000313" key="1">
    <source>
        <dbReference type="EMBL" id="KAH7918493.1"/>
    </source>
</evidence>
<comment type="caution">
    <text evidence="1">The sequence shown here is derived from an EMBL/GenBank/DDBJ whole genome shotgun (WGS) entry which is preliminary data.</text>
</comment>
<dbReference type="EMBL" id="MU266779">
    <property type="protein sequence ID" value="KAH7918493.1"/>
    <property type="molecule type" value="Genomic_DNA"/>
</dbReference>
<sequence length="262" mass="28850">KAILPRPPEPDEYIFPRMGSNGICYSRVETPCDAVQKMLAKVSKEAGLSEKHSSHCLRRGGVKYRIEAPLGERWSLTTIRWWGGRAEGESVDTLIRYLLDGLTRYESHRDALCPIPRQAEQSFNGHHVLTNPITGVESRELKLSLGRKMDDVVEKASAYIARTLSQVSSSSATSSSSQLASSSPILPHPAPLSAVQAVRTPPIAGVCITDLPKGSDGWRVAARQWETPDEGTGSIAFEDWPDDWLAGKMKARQVVAEEFIVR</sequence>
<proteinExistence type="predicted"/>
<dbReference type="Proteomes" id="UP000790709">
    <property type="component" value="Unassembled WGS sequence"/>
</dbReference>
<reference evidence="1" key="1">
    <citation type="journal article" date="2021" name="New Phytol.">
        <title>Evolutionary innovations through gain and loss of genes in the ectomycorrhizal Boletales.</title>
        <authorList>
            <person name="Wu G."/>
            <person name="Miyauchi S."/>
            <person name="Morin E."/>
            <person name="Kuo A."/>
            <person name="Drula E."/>
            <person name="Varga T."/>
            <person name="Kohler A."/>
            <person name="Feng B."/>
            <person name="Cao Y."/>
            <person name="Lipzen A."/>
            <person name="Daum C."/>
            <person name="Hundley H."/>
            <person name="Pangilinan J."/>
            <person name="Johnson J."/>
            <person name="Barry K."/>
            <person name="LaButti K."/>
            <person name="Ng V."/>
            <person name="Ahrendt S."/>
            <person name="Min B."/>
            <person name="Choi I.G."/>
            <person name="Park H."/>
            <person name="Plett J.M."/>
            <person name="Magnuson J."/>
            <person name="Spatafora J.W."/>
            <person name="Nagy L.G."/>
            <person name="Henrissat B."/>
            <person name="Grigoriev I.V."/>
            <person name="Yang Z.L."/>
            <person name="Xu J."/>
            <person name="Martin F.M."/>
        </authorList>
    </citation>
    <scope>NUCLEOTIDE SEQUENCE</scope>
    <source>
        <strain evidence="1">KUC20120723A-06</strain>
    </source>
</reference>